<organism evidence="2 3">
    <name type="scientific">Pseudogracilibacillus auburnensis</name>
    <dbReference type="NCBI Taxonomy" id="1494959"/>
    <lineage>
        <taxon>Bacteria</taxon>
        <taxon>Bacillati</taxon>
        <taxon>Bacillota</taxon>
        <taxon>Bacilli</taxon>
        <taxon>Bacillales</taxon>
        <taxon>Bacillaceae</taxon>
        <taxon>Pseudogracilibacillus</taxon>
    </lineage>
</organism>
<evidence type="ECO:0000313" key="3">
    <source>
        <dbReference type="Proteomes" id="UP000247978"/>
    </source>
</evidence>
<protein>
    <recommendedName>
        <fullName evidence="1">PAC domain-containing protein</fullName>
    </recommendedName>
</protein>
<dbReference type="EMBL" id="QJJQ01000016">
    <property type="protein sequence ID" value="PXW83378.1"/>
    <property type="molecule type" value="Genomic_DNA"/>
</dbReference>
<feature type="domain" description="PAC" evidence="1">
    <location>
        <begin position="1"/>
        <end position="44"/>
    </location>
</feature>
<reference evidence="2 3" key="1">
    <citation type="submission" date="2018-05" db="EMBL/GenBank/DDBJ databases">
        <title>Genomic Encyclopedia of Type Strains, Phase IV (KMG-IV): sequencing the most valuable type-strain genomes for metagenomic binning, comparative biology and taxonomic classification.</title>
        <authorList>
            <person name="Goeker M."/>
        </authorList>
    </citation>
    <scope>NUCLEOTIDE SEQUENCE [LARGE SCALE GENOMIC DNA]</scope>
    <source>
        <strain evidence="2 3">DSM 28556</strain>
    </source>
</reference>
<comment type="caution">
    <text evidence="2">The sequence shown here is derived from an EMBL/GenBank/DDBJ whole genome shotgun (WGS) entry which is preliminary data.</text>
</comment>
<name>A0A2V3VRP7_9BACI</name>
<sequence length="66" mass="7402">MALNNLLLIVNITAIKDDDGEVAGVVGSFRDKTEINEMLATLSEIHRYLKDLRAHTLIYKSPLCPF</sequence>
<proteinExistence type="predicted"/>
<keyword evidence="3" id="KW-1185">Reference proteome</keyword>
<evidence type="ECO:0000313" key="2">
    <source>
        <dbReference type="EMBL" id="PXW83378.1"/>
    </source>
</evidence>
<evidence type="ECO:0000259" key="1">
    <source>
        <dbReference type="PROSITE" id="PS50113"/>
    </source>
</evidence>
<accession>A0A2V3VRP7</accession>
<dbReference type="AlphaFoldDB" id="A0A2V3VRP7"/>
<dbReference type="PROSITE" id="PS50113">
    <property type="entry name" value="PAC"/>
    <property type="match status" value="1"/>
</dbReference>
<dbReference type="InterPro" id="IPR000700">
    <property type="entry name" value="PAS-assoc_C"/>
</dbReference>
<dbReference type="Proteomes" id="UP000247978">
    <property type="component" value="Unassembled WGS sequence"/>
</dbReference>
<gene>
    <name evidence="2" type="ORF">DFR56_11657</name>
</gene>
<dbReference type="Gene3D" id="3.30.450.20">
    <property type="entry name" value="PAS domain"/>
    <property type="match status" value="1"/>
</dbReference>